<comment type="similarity">
    <text evidence="1">Belongs to the sigma-70 factor family. ECF subfamily.</text>
</comment>
<evidence type="ECO:0000256" key="5">
    <source>
        <dbReference type="ARBA" id="ARBA00023163"/>
    </source>
</evidence>
<dbReference type="InterPro" id="IPR013249">
    <property type="entry name" value="RNA_pol_sigma70_r4_t2"/>
</dbReference>
<dbReference type="PANTHER" id="PTHR43133">
    <property type="entry name" value="RNA POLYMERASE ECF-TYPE SIGMA FACTO"/>
    <property type="match status" value="1"/>
</dbReference>
<evidence type="ECO:0000313" key="8">
    <source>
        <dbReference type="EMBL" id="RNM17770.1"/>
    </source>
</evidence>
<feature type="domain" description="RNA polymerase sigma factor 70 region 4 type 2" evidence="7">
    <location>
        <begin position="109"/>
        <end position="161"/>
    </location>
</feature>
<evidence type="ECO:0000256" key="2">
    <source>
        <dbReference type="ARBA" id="ARBA00023015"/>
    </source>
</evidence>
<dbReference type="CDD" id="cd06171">
    <property type="entry name" value="Sigma70_r4"/>
    <property type="match status" value="1"/>
</dbReference>
<evidence type="ECO:0000259" key="6">
    <source>
        <dbReference type="Pfam" id="PF04542"/>
    </source>
</evidence>
<dbReference type="Proteomes" id="UP000279994">
    <property type="component" value="Unassembled WGS sequence"/>
</dbReference>
<evidence type="ECO:0000313" key="9">
    <source>
        <dbReference type="Proteomes" id="UP000279994"/>
    </source>
</evidence>
<dbReference type="NCBIfam" id="TIGR02983">
    <property type="entry name" value="SigE-fam_strep"/>
    <property type="match status" value="1"/>
</dbReference>
<dbReference type="InterPro" id="IPR039425">
    <property type="entry name" value="RNA_pol_sigma-70-like"/>
</dbReference>
<keyword evidence="4" id="KW-0238">DNA-binding</keyword>
<dbReference type="PANTHER" id="PTHR43133:SF50">
    <property type="entry name" value="ECF RNA POLYMERASE SIGMA FACTOR SIGM"/>
    <property type="match status" value="1"/>
</dbReference>
<gene>
    <name evidence="8" type="ORF">EFL26_00215</name>
</gene>
<dbReference type="AlphaFoldDB" id="A0A3N0H031"/>
<dbReference type="Gene3D" id="1.10.1740.10">
    <property type="match status" value="1"/>
</dbReference>
<keyword evidence="2" id="KW-0805">Transcription regulation</keyword>
<dbReference type="Gene3D" id="1.10.10.10">
    <property type="entry name" value="Winged helix-like DNA-binding domain superfamily/Winged helix DNA-binding domain"/>
    <property type="match status" value="1"/>
</dbReference>
<keyword evidence="5" id="KW-0804">Transcription</keyword>
<feature type="domain" description="RNA polymerase sigma-70 region 2" evidence="6">
    <location>
        <begin position="23"/>
        <end position="85"/>
    </location>
</feature>
<evidence type="ECO:0000256" key="4">
    <source>
        <dbReference type="ARBA" id="ARBA00023125"/>
    </source>
</evidence>
<dbReference type="Pfam" id="PF04542">
    <property type="entry name" value="Sigma70_r2"/>
    <property type="match status" value="1"/>
</dbReference>
<organism evidence="8 9">
    <name type="scientific">Nocardioides pocheonensis</name>
    <dbReference type="NCBI Taxonomy" id="661485"/>
    <lineage>
        <taxon>Bacteria</taxon>
        <taxon>Bacillati</taxon>
        <taxon>Actinomycetota</taxon>
        <taxon>Actinomycetes</taxon>
        <taxon>Propionibacteriales</taxon>
        <taxon>Nocardioidaceae</taxon>
        <taxon>Nocardioides</taxon>
    </lineage>
</organism>
<dbReference type="InterPro" id="IPR013325">
    <property type="entry name" value="RNA_pol_sigma_r2"/>
</dbReference>
<dbReference type="InterPro" id="IPR013324">
    <property type="entry name" value="RNA_pol_sigma_r3/r4-like"/>
</dbReference>
<proteinExistence type="inferred from homology"/>
<dbReference type="SUPFAM" id="SSF88659">
    <property type="entry name" value="Sigma3 and sigma4 domains of RNA polymerase sigma factors"/>
    <property type="match status" value="1"/>
</dbReference>
<sequence>MRARERTDASGDAEFGEWMSARQGALVRTAYLLTGSQHAAEDLVQATLTKLYLAWDRISDRQHVDAYARRALVNEHRSTWRRAHRRLEVLSDAVPEAPQAASEYDGEREAVWQFVQGLPPRQRAVIVLRYYEDLSEAEIADLLGISTGTVKSQASRALASLRDRVPAREEDR</sequence>
<dbReference type="SUPFAM" id="SSF88946">
    <property type="entry name" value="Sigma2 domain of RNA polymerase sigma factors"/>
    <property type="match status" value="1"/>
</dbReference>
<dbReference type="GO" id="GO:0003677">
    <property type="term" value="F:DNA binding"/>
    <property type="evidence" value="ECO:0007669"/>
    <property type="project" value="UniProtKB-KW"/>
</dbReference>
<evidence type="ECO:0000256" key="3">
    <source>
        <dbReference type="ARBA" id="ARBA00023082"/>
    </source>
</evidence>
<dbReference type="OrthoDB" id="3692620at2"/>
<keyword evidence="9" id="KW-1185">Reference proteome</keyword>
<dbReference type="GO" id="GO:0016987">
    <property type="term" value="F:sigma factor activity"/>
    <property type="evidence" value="ECO:0007669"/>
    <property type="project" value="UniProtKB-KW"/>
</dbReference>
<dbReference type="InterPro" id="IPR036388">
    <property type="entry name" value="WH-like_DNA-bd_sf"/>
</dbReference>
<keyword evidence="3" id="KW-0731">Sigma factor</keyword>
<dbReference type="EMBL" id="RJSF01000002">
    <property type="protein sequence ID" value="RNM17770.1"/>
    <property type="molecule type" value="Genomic_DNA"/>
</dbReference>
<dbReference type="NCBIfam" id="TIGR02937">
    <property type="entry name" value="sigma70-ECF"/>
    <property type="match status" value="1"/>
</dbReference>
<evidence type="ECO:0000259" key="7">
    <source>
        <dbReference type="Pfam" id="PF08281"/>
    </source>
</evidence>
<dbReference type="InterPro" id="IPR014284">
    <property type="entry name" value="RNA_pol_sigma-70_dom"/>
</dbReference>
<dbReference type="InterPro" id="IPR014325">
    <property type="entry name" value="RNA_pol_sigma-E_actinobac"/>
</dbReference>
<name>A0A3N0H031_9ACTN</name>
<reference evidence="8 9" key="1">
    <citation type="submission" date="2018-11" db="EMBL/GenBank/DDBJ databases">
        <authorList>
            <person name="Li F."/>
        </authorList>
    </citation>
    <scope>NUCLEOTIDE SEQUENCE [LARGE SCALE GENOMIC DNA]</scope>
    <source>
        <strain evidence="8 9">Gsoil 818</strain>
    </source>
</reference>
<dbReference type="InterPro" id="IPR007627">
    <property type="entry name" value="RNA_pol_sigma70_r2"/>
</dbReference>
<dbReference type="GO" id="GO:0006352">
    <property type="term" value="P:DNA-templated transcription initiation"/>
    <property type="evidence" value="ECO:0007669"/>
    <property type="project" value="InterPro"/>
</dbReference>
<dbReference type="Pfam" id="PF08281">
    <property type="entry name" value="Sigma70_r4_2"/>
    <property type="match status" value="1"/>
</dbReference>
<evidence type="ECO:0000256" key="1">
    <source>
        <dbReference type="ARBA" id="ARBA00010641"/>
    </source>
</evidence>
<comment type="caution">
    <text evidence="8">The sequence shown here is derived from an EMBL/GenBank/DDBJ whole genome shotgun (WGS) entry which is preliminary data.</text>
</comment>
<protein>
    <submittedName>
        <fullName evidence="8">SigE family RNA polymerase sigma factor</fullName>
    </submittedName>
</protein>
<accession>A0A3N0H031</accession>